<dbReference type="AlphaFoldDB" id="A0A812NVM4"/>
<comment type="caution">
    <text evidence="1">The sequence shown here is derived from an EMBL/GenBank/DDBJ whole genome shotgun (WGS) entry which is preliminary data.</text>
</comment>
<accession>A0A812NVM4</accession>
<organism evidence="1 2">
    <name type="scientific">Symbiodinium natans</name>
    <dbReference type="NCBI Taxonomy" id="878477"/>
    <lineage>
        <taxon>Eukaryota</taxon>
        <taxon>Sar</taxon>
        <taxon>Alveolata</taxon>
        <taxon>Dinophyceae</taxon>
        <taxon>Suessiales</taxon>
        <taxon>Symbiodiniaceae</taxon>
        <taxon>Symbiodinium</taxon>
    </lineage>
</organism>
<dbReference type="EMBL" id="CAJNDS010002101">
    <property type="protein sequence ID" value="CAE7326537.1"/>
    <property type="molecule type" value="Genomic_DNA"/>
</dbReference>
<gene>
    <name evidence="1" type="ORF">SNAT2548_LOCUS17094</name>
</gene>
<keyword evidence="2" id="KW-1185">Reference proteome</keyword>
<reference evidence="1" key="1">
    <citation type="submission" date="2021-02" db="EMBL/GenBank/DDBJ databases">
        <authorList>
            <person name="Dougan E. K."/>
            <person name="Rhodes N."/>
            <person name="Thang M."/>
            <person name="Chan C."/>
        </authorList>
    </citation>
    <scope>NUCLEOTIDE SEQUENCE</scope>
</reference>
<sequence length="317" mass="34951">MSDRVLDCIIPAHEKDFATLGHAVRSLRRTCPEVQRILVVSKSPWEDAAVQECGVEWVDEADACWPFHLGDSAECGCVPGWLFQQLLKLYGPLLLNLTEQVLVCDADVVWLAERSGHSERLKFLDEGRALLCTFDSENCPPIRSAVDLHRYDAFVAHVLPGLAKARPERETAVCHHSVLDTSILRALFAEVERAWPGHAFWEAFLAAARACDGRASEYELYSAFARSRFPQRVGIRALPFAVVADLQATISHPPAGVAFAVAHSHLRDLPDEELKDRVGIINGNTEQEILRRLAGERLASGAANELIGILNASGMIS</sequence>
<protein>
    <recommendedName>
        <fullName evidence="3">Nucleotide-diphospho-sugar transferase domain-containing protein</fullName>
    </recommendedName>
</protein>
<dbReference type="OrthoDB" id="448563at2759"/>
<evidence type="ECO:0008006" key="3">
    <source>
        <dbReference type="Google" id="ProtNLM"/>
    </source>
</evidence>
<evidence type="ECO:0000313" key="1">
    <source>
        <dbReference type="EMBL" id="CAE7326537.1"/>
    </source>
</evidence>
<name>A0A812NVM4_9DINO</name>
<proteinExistence type="predicted"/>
<dbReference type="Proteomes" id="UP000604046">
    <property type="component" value="Unassembled WGS sequence"/>
</dbReference>
<evidence type="ECO:0000313" key="2">
    <source>
        <dbReference type="Proteomes" id="UP000604046"/>
    </source>
</evidence>